<feature type="transmembrane region" description="Helical" evidence="7">
    <location>
        <begin position="83"/>
        <end position="103"/>
    </location>
</feature>
<evidence type="ECO:0000313" key="10">
    <source>
        <dbReference type="EMBL" id="MDN3710378.1"/>
    </source>
</evidence>
<evidence type="ECO:0000313" key="8">
    <source>
        <dbReference type="EMBL" id="MDN3706086.1"/>
    </source>
</evidence>
<evidence type="ECO:0000313" key="11">
    <source>
        <dbReference type="Proteomes" id="UP001242368"/>
    </source>
</evidence>
<dbReference type="Proteomes" id="UP001242368">
    <property type="component" value="Unassembled WGS sequence"/>
</dbReference>
<dbReference type="Pfam" id="PF07681">
    <property type="entry name" value="DoxX"/>
    <property type="match status" value="1"/>
</dbReference>
<comment type="caution">
    <text evidence="10">The sequence shown here is derived from an EMBL/GenBank/DDBJ whole genome shotgun (WGS) entry which is preliminary data.</text>
</comment>
<feature type="transmembrane region" description="Helical" evidence="7">
    <location>
        <begin position="115"/>
        <end position="134"/>
    </location>
</feature>
<dbReference type="InterPro" id="IPR032808">
    <property type="entry name" value="DoxX"/>
</dbReference>
<accession>A0ABT8D388</accession>
<keyword evidence="4 7" id="KW-0812">Transmembrane</keyword>
<protein>
    <submittedName>
        <fullName evidence="10">DoxX family protein</fullName>
    </submittedName>
</protein>
<evidence type="ECO:0000256" key="2">
    <source>
        <dbReference type="ARBA" id="ARBA00006679"/>
    </source>
</evidence>
<name>A0ABT8D388_9FLAO</name>
<reference evidence="11" key="2">
    <citation type="journal article" date="2019" name="Int. J. Syst. Evol. Microbiol.">
        <title>The Global Catalogue of Microorganisms (GCM) 10K type strain sequencing project: providing services to taxonomists for standard genome sequencing and annotation.</title>
        <authorList>
            <consortium name="The Broad Institute Genomics Platform"/>
            <consortium name="The Broad Institute Genome Sequencing Center for Infectious Disease"/>
            <person name="Wu L."/>
            <person name="Ma J."/>
        </authorList>
    </citation>
    <scope>NUCLEOTIDE SEQUENCE [LARGE SCALE GENOMIC DNA]</scope>
    <source>
        <strain evidence="11">CECT 7184</strain>
    </source>
</reference>
<evidence type="ECO:0000256" key="1">
    <source>
        <dbReference type="ARBA" id="ARBA00004651"/>
    </source>
</evidence>
<sequence length="139" mass="15555">MTDMSTQMSHINHDIGKLLLRITVGGLMLFHGIHKLTHGHDFIISSLKNKGLPEFLWLGVPIGEVLFPVFLILGLFTRTASLVIAFTMAMSIYLAFSGTAFQINEFGAWNAELNIFYLFVSVAIFFLGAGKYSVYQTKY</sequence>
<reference evidence="10" key="1">
    <citation type="journal article" date="2014" name="Int. J. Syst. Evol. Microbiol.">
        <title>Complete genome of a new Firmicutes species belonging to the dominant human colonic microbiota ('Ruminococcus bicirculans') reveals two chromosomes and a selective capacity to utilize plant glucans.</title>
        <authorList>
            <consortium name="NISC Comparative Sequencing Program"/>
            <person name="Wegmann U."/>
            <person name="Louis P."/>
            <person name="Goesmann A."/>
            <person name="Henrissat B."/>
            <person name="Duncan S.H."/>
            <person name="Flint H.J."/>
        </authorList>
    </citation>
    <scope>NUCLEOTIDE SEQUENCE</scope>
    <source>
        <strain evidence="10">CECT 7184</strain>
    </source>
</reference>
<organism evidence="10 11">
    <name type="scientific">Paenimyroides ceti</name>
    <dbReference type="NCBI Taxonomy" id="395087"/>
    <lineage>
        <taxon>Bacteria</taxon>
        <taxon>Pseudomonadati</taxon>
        <taxon>Bacteroidota</taxon>
        <taxon>Flavobacteriia</taxon>
        <taxon>Flavobacteriales</taxon>
        <taxon>Flavobacteriaceae</taxon>
        <taxon>Paenimyroides</taxon>
    </lineage>
</organism>
<evidence type="ECO:0000256" key="6">
    <source>
        <dbReference type="ARBA" id="ARBA00023136"/>
    </source>
</evidence>
<keyword evidence="6 7" id="KW-0472">Membrane</keyword>
<dbReference type="EMBL" id="JAUFQU010000086">
    <property type="protein sequence ID" value="MDN3710378.1"/>
    <property type="molecule type" value="Genomic_DNA"/>
</dbReference>
<dbReference type="InterPro" id="IPR051907">
    <property type="entry name" value="DoxX-like_oxidoreductase"/>
</dbReference>
<feature type="transmembrane region" description="Helical" evidence="7">
    <location>
        <begin position="56"/>
        <end position="76"/>
    </location>
</feature>
<dbReference type="EMBL" id="JAUFQU010000085">
    <property type="protein sequence ID" value="MDN3710366.1"/>
    <property type="molecule type" value="Genomic_DNA"/>
</dbReference>
<dbReference type="PANTHER" id="PTHR33452:SF1">
    <property type="entry name" value="INNER MEMBRANE PROTEIN YPHA-RELATED"/>
    <property type="match status" value="1"/>
</dbReference>
<evidence type="ECO:0000256" key="4">
    <source>
        <dbReference type="ARBA" id="ARBA00022692"/>
    </source>
</evidence>
<dbReference type="EMBL" id="JAUFQU010000001">
    <property type="protein sequence ID" value="MDN3706086.1"/>
    <property type="molecule type" value="Genomic_DNA"/>
</dbReference>
<reference evidence="10" key="3">
    <citation type="submission" date="2023-06" db="EMBL/GenBank/DDBJ databases">
        <authorList>
            <person name="Lucena T."/>
            <person name="Sun Q."/>
        </authorList>
    </citation>
    <scope>NUCLEOTIDE SEQUENCE</scope>
    <source>
        <strain evidence="10">CECT 7184</strain>
    </source>
</reference>
<dbReference type="PANTHER" id="PTHR33452">
    <property type="entry name" value="OXIDOREDUCTASE CATD-RELATED"/>
    <property type="match status" value="1"/>
</dbReference>
<proteinExistence type="inferred from homology"/>
<gene>
    <name evidence="8" type="ORF">QW060_02985</name>
    <name evidence="9" type="ORF">QW060_26435</name>
    <name evidence="10" type="ORF">QW060_26510</name>
</gene>
<evidence type="ECO:0000256" key="3">
    <source>
        <dbReference type="ARBA" id="ARBA00022475"/>
    </source>
</evidence>
<keyword evidence="11" id="KW-1185">Reference proteome</keyword>
<keyword evidence="3" id="KW-1003">Cell membrane</keyword>
<comment type="similarity">
    <text evidence="2">Belongs to the DoxX family.</text>
</comment>
<evidence type="ECO:0000313" key="9">
    <source>
        <dbReference type="EMBL" id="MDN3710366.1"/>
    </source>
</evidence>
<feature type="transmembrane region" description="Helical" evidence="7">
    <location>
        <begin position="18"/>
        <end position="36"/>
    </location>
</feature>
<comment type="subcellular location">
    <subcellularLocation>
        <location evidence="1">Cell membrane</location>
        <topology evidence="1">Multi-pass membrane protein</topology>
    </subcellularLocation>
</comment>
<evidence type="ECO:0000256" key="7">
    <source>
        <dbReference type="SAM" id="Phobius"/>
    </source>
</evidence>
<keyword evidence="5 7" id="KW-1133">Transmembrane helix</keyword>
<evidence type="ECO:0000256" key="5">
    <source>
        <dbReference type="ARBA" id="ARBA00022989"/>
    </source>
</evidence>
<dbReference type="RefSeq" id="WP_290362223.1">
    <property type="nucleotide sequence ID" value="NZ_JAUFQU010000001.1"/>
</dbReference>